<evidence type="ECO:0000256" key="21">
    <source>
        <dbReference type="SAM" id="MobiDB-lite"/>
    </source>
</evidence>
<dbReference type="PANTHER" id="PTHR22804">
    <property type="entry name" value="AGGRECAN/VERSICAN PROTEOGLYCAN"/>
    <property type="match status" value="1"/>
</dbReference>
<dbReference type="GO" id="GO:0007417">
    <property type="term" value="P:central nervous system development"/>
    <property type="evidence" value="ECO:0007669"/>
    <property type="project" value="TreeGrafter"/>
</dbReference>
<dbReference type="Gene3D" id="2.10.70.10">
    <property type="entry name" value="Complement Module, domain 1"/>
    <property type="match status" value="1"/>
</dbReference>
<feature type="domain" description="EGF-like" evidence="23">
    <location>
        <begin position="1790"/>
        <end position="1826"/>
    </location>
</feature>
<feature type="non-terminal residue" evidence="28">
    <location>
        <position position="1"/>
    </location>
</feature>
<dbReference type="InterPro" id="IPR000436">
    <property type="entry name" value="Sushi_SCR_CCP_dom"/>
</dbReference>
<keyword evidence="3" id="KW-0964">Secreted</keyword>
<keyword evidence="4" id="KW-0272">Extracellular matrix</keyword>
<dbReference type="PROSITE" id="PS00022">
    <property type="entry name" value="EGF_1"/>
    <property type="match status" value="1"/>
</dbReference>
<name>A0A7K7W280_9AVES</name>
<feature type="domain" description="C-type lectin" evidence="24">
    <location>
        <begin position="1839"/>
        <end position="1953"/>
    </location>
</feature>
<keyword evidence="7" id="KW-0479">Metal-binding</keyword>
<dbReference type="GO" id="GO:0005509">
    <property type="term" value="F:calcium ion binding"/>
    <property type="evidence" value="ECO:0007669"/>
    <property type="project" value="InterPro"/>
</dbReference>
<evidence type="ECO:0000256" key="1">
    <source>
        <dbReference type="ARBA" id="ARBA00004498"/>
    </source>
</evidence>
<dbReference type="PROSITE" id="PS50026">
    <property type="entry name" value="EGF_3"/>
    <property type="match status" value="1"/>
</dbReference>
<gene>
    <name evidence="28" type="primary">Acan</name>
    <name evidence="28" type="ORF">NOTJUL_R00427</name>
</gene>
<dbReference type="InterPro" id="IPR003599">
    <property type="entry name" value="Ig_sub"/>
</dbReference>
<evidence type="ECO:0000256" key="19">
    <source>
        <dbReference type="PROSITE-ProRule" id="PRU00302"/>
    </source>
</evidence>
<keyword evidence="14" id="KW-0325">Glycoprotein</keyword>
<dbReference type="Pfam" id="PF00008">
    <property type="entry name" value="EGF"/>
    <property type="match status" value="1"/>
</dbReference>
<dbReference type="SUPFAM" id="SSF48726">
    <property type="entry name" value="Immunoglobulin"/>
    <property type="match status" value="1"/>
</dbReference>
<feature type="compositionally biased region" description="Low complexity" evidence="21">
    <location>
        <begin position="1652"/>
        <end position="1666"/>
    </location>
</feature>
<dbReference type="GO" id="GO:0007155">
    <property type="term" value="P:cell adhesion"/>
    <property type="evidence" value="ECO:0007669"/>
    <property type="project" value="InterPro"/>
</dbReference>
<dbReference type="Pfam" id="PF07686">
    <property type="entry name" value="V-set"/>
    <property type="match status" value="1"/>
</dbReference>
<dbReference type="InterPro" id="IPR016186">
    <property type="entry name" value="C-type_lectin-like/link_sf"/>
</dbReference>
<comment type="subcellular location">
    <subcellularLocation>
        <location evidence="1">Secreted</location>
        <location evidence="1">Extracellular space</location>
        <location evidence="1">Extracellular matrix</location>
    </subcellularLocation>
</comment>
<dbReference type="PROSITE" id="PS50923">
    <property type="entry name" value="SUSHI"/>
    <property type="match status" value="1"/>
</dbReference>
<feature type="domain" description="Link" evidence="27">
    <location>
        <begin position="617"/>
        <end position="716"/>
    </location>
</feature>
<evidence type="ECO:0000259" key="25">
    <source>
        <dbReference type="PROSITE" id="PS50835"/>
    </source>
</evidence>
<keyword evidence="10" id="KW-0677">Repeat</keyword>
<dbReference type="SUPFAM" id="SSF56436">
    <property type="entry name" value="C-type lectin-like"/>
    <property type="match status" value="5"/>
</dbReference>
<evidence type="ECO:0000256" key="6">
    <source>
        <dbReference type="ARBA" id="ARBA00022659"/>
    </source>
</evidence>
<evidence type="ECO:0000259" key="24">
    <source>
        <dbReference type="PROSITE" id="PS50041"/>
    </source>
</evidence>
<comment type="caution">
    <text evidence="18">Lacks conserved residue(s) required for the propagation of feature annotation.</text>
</comment>
<dbReference type="GO" id="GO:0005615">
    <property type="term" value="C:extracellular space"/>
    <property type="evidence" value="ECO:0007669"/>
    <property type="project" value="TreeGrafter"/>
</dbReference>
<evidence type="ECO:0000256" key="7">
    <source>
        <dbReference type="ARBA" id="ARBA00022723"/>
    </source>
</evidence>
<organism evidence="28 29">
    <name type="scientific">Nothocercus julius</name>
    <dbReference type="NCBI Taxonomy" id="2585813"/>
    <lineage>
        <taxon>Eukaryota</taxon>
        <taxon>Metazoa</taxon>
        <taxon>Chordata</taxon>
        <taxon>Craniata</taxon>
        <taxon>Vertebrata</taxon>
        <taxon>Euteleostomi</taxon>
        <taxon>Archelosauria</taxon>
        <taxon>Archosauria</taxon>
        <taxon>Dinosauria</taxon>
        <taxon>Saurischia</taxon>
        <taxon>Theropoda</taxon>
        <taxon>Coelurosauria</taxon>
        <taxon>Aves</taxon>
        <taxon>Palaeognathae</taxon>
        <taxon>Tinamiformes</taxon>
        <taxon>Tinamidae</taxon>
        <taxon>Nothocercus</taxon>
    </lineage>
</organism>
<feature type="compositionally biased region" description="Basic residues" evidence="21">
    <location>
        <begin position="2026"/>
        <end position="2036"/>
    </location>
</feature>
<evidence type="ECO:0000256" key="17">
    <source>
        <dbReference type="ARBA" id="ARBA00042947"/>
    </source>
</evidence>
<keyword evidence="12" id="KW-0654">Proteoglycan</keyword>
<evidence type="ECO:0000256" key="15">
    <source>
        <dbReference type="ARBA" id="ARBA00023319"/>
    </source>
</evidence>
<evidence type="ECO:0000256" key="11">
    <source>
        <dbReference type="ARBA" id="ARBA00022837"/>
    </source>
</evidence>
<comment type="similarity">
    <text evidence="2">Belongs to the aggrecan/versican proteoglycan family.</text>
</comment>
<dbReference type="Gene3D" id="2.10.25.10">
    <property type="entry name" value="Laminin"/>
    <property type="match status" value="1"/>
</dbReference>
<dbReference type="GO" id="GO:0030246">
    <property type="term" value="F:carbohydrate binding"/>
    <property type="evidence" value="ECO:0007669"/>
    <property type="project" value="UniProtKB-KW"/>
</dbReference>
<dbReference type="PANTHER" id="PTHR22804:SF42">
    <property type="entry name" value="AGGRECAN CORE PROTEIN"/>
    <property type="match status" value="1"/>
</dbReference>
<keyword evidence="15" id="KW-0393">Immunoglobulin domain</keyword>
<dbReference type="CDD" id="cd03520">
    <property type="entry name" value="Link_domain_CSPGs_modules_2_4"/>
    <property type="match status" value="2"/>
</dbReference>
<feature type="signal peptide" evidence="22">
    <location>
        <begin position="1"/>
        <end position="19"/>
    </location>
</feature>
<keyword evidence="9" id="KW-0430">Lectin</keyword>
<dbReference type="SMART" id="SM00034">
    <property type="entry name" value="CLECT"/>
    <property type="match status" value="1"/>
</dbReference>
<feature type="region of interest" description="Disordered" evidence="21">
    <location>
        <begin position="2026"/>
        <end position="2046"/>
    </location>
</feature>
<evidence type="ECO:0000256" key="10">
    <source>
        <dbReference type="ARBA" id="ARBA00022737"/>
    </source>
</evidence>
<dbReference type="SMART" id="SM00445">
    <property type="entry name" value="LINK"/>
    <property type="match status" value="4"/>
</dbReference>
<feature type="domain" description="Ig-like" evidence="25">
    <location>
        <begin position="34"/>
        <end position="143"/>
    </location>
</feature>
<dbReference type="FunFam" id="3.10.100.10:FF:000011">
    <property type="entry name" value="Aggrecan core protein"/>
    <property type="match status" value="1"/>
</dbReference>
<feature type="domain" description="Link" evidence="27">
    <location>
        <begin position="149"/>
        <end position="244"/>
    </location>
</feature>
<dbReference type="FunFam" id="3.10.100.10:FF:000002">
    <property type="entry name" value="Hyaluronan proteoglycan link protein 1"/>
    <property type="match status" value="2"/>
</dbReference>
<dbReference type="PRINTS" id="PR01265">
    <property type="entry name" value="LINKMODULE"/>
</dbReference>
<dbReference type="PROSITE" id="PS50835">
    <property type="entry name" value="IG_LIKE"/>
    <property type="match status" value="1"/>
</dbReference>
<keyword evidence="8 22" id="KW-0732">Signal</keyword>
<dbReference type="FunFam" id="2.10.70.10:FF:000003">
    <property type="entry name" value="Versican core protein"/>
    <property type="match status" value="1"/>
</dbReference>
<dbReference type="InterPro" id="IPR003006">
    <property type="entry name" value="Ig/MHC_CS"/>
</dbReference>
<evidence type="ECO:0000256" key="4">
    <source>
        <dbReference type="ARBA" id="ARBA00022530"/>
    </source>
</evidence>
<evidence type="ECO:0000256" key="8">
    <source>
        <dbReference type="ARBA" id="ARBA00022729"/>
    </source>
</evidence>
<dbReference type="GO" id="GO:0045202">
    <property type="term" value="C:synapse"/>
    <property type="evidence" value="ECO:0007669"/>
    <property type="project" value="TreeGrafter"/>
</dbReference>
<feature type="disulfide bond" evidence="20">
    <location>
        <begin position="195"/>
        <end position="216"/>
    </location>
</feature>
<dbReference type="FunFam" id="3.10.100.10:FF:000009">
    <property type="entry name" value="Aggrecan core protein"/>
    <property type="match status" value="1"/>
</dbReference>
<dbReference type="GO" id="GO:0005540">
    <property type="term" value="F:hyaluronic acid binding"/>
    <property type="evidence" value="ECO:0007669"/>
    <property type="project" value="InterPro"/>
</dbReference>
<dbReference type="SMART" id="SM00032">
    <property type="entry name" value="CCP"/>
    <property type="match status" value="1"/>
</dbReference>
<evidence type="ECO:0000256" key="14">
    <source>
        <dbReference type="ARBA" id="ARBA00023180"/>
    </source>
</evidence>
<evidence type="ECO:0000256" key="16">
    <source>
        <dbReference type="ARBA" id="ARBA00039399"/>
    </source>
</evidence>
<feature type="disulfide bond" evidence="20">
    <location>
        <begin position="293"/>
        <end position="314"/>
    </location>
</feature>
<dbReference type="InterPro" id="IPR001881">
    <property type="entry name" value="EGF-like_Ca-bd_dom"/>
</dbReference>
<evidence type="ECO:0000259" key="23">
    <source>
        <dbReference type="PROSITE" id="PS50026"/>
    </source>
</evidence>
<dbReference type="InterPro" id="IPR033987">
    <property type="entry name" value="CSPG_CTLD"/>
</dbReference>
<dbReference type="InterPro" id="IPR000538">
    <property type="entry name" value="Link_dom"/>
</dbReference>
<evidence type="ECO:0000259" key="27">
    <source>
        <dbReference type="PROSITE" id="PS50963"/>
    </source>
</evidence>
<dbReference type="PROSITE" id="PS00010">
    <property type="entry name" value="ASX_HYDROXYL"/>
    <property type="match status" value="1"/>
</dbReference>
<keyword evidence="29" id="KW-1185">Reference proteome</keyword>
<dbReference type="GO" id="GO:0002052">
    <property type="term" value="P:positive regulation of neuroblast proliferation"/>
    <property type="evidence" value="ECO:0007669"/>
    <property type="project" value="TreeGrafter"/>
</dbReference>
<dbReference type="Pfam" id="PF00059">
    <property type="entry name" value="Lectin_C"/>
    <property type="match status" value="1"/>
</dbReference>
<dbReference type="SUPFAM" id="SSF57535">
    <property type="entry name" value="Complement control module/SCR domain"/>
    <property type="match status" value="1"/>
</dbReference>
<feature type="disulfide bond" evidence="20">
    <location>
        <begin position="565"/>
        <end position="586"/>
    </location>
</feature>
<evidence type="ECO:0000256" key="13">
    <source>
        <dbReference type="ARBA" id="ARBA00023157"/>
    </source>
</evidence>
<dbReference type="PROSITE" id="PS50963">
    <property type="entry name" value="LINK_2"/>
    <property type="match status" value="4"/>
</dbReference>
<dbReference type="SMART" id="SM00181">
    <property type="entry name" value="EGF"/>
    <property type="match status" value="1"/>
</dbReference>
<evidence type="ECO:0000259" key="26">
    <source>
        <dbReference type="PROSITE" id="PS50923"/>
    </source>
</evidence>
<dbReference type="EMBL" id="VZSV01000026">
    <property type="protein sequence ID" value="NXA47348.1"/>
    <property type="molecule type" value="Genomic_DNA"/>
</dbReference>
<dbReference type="InterPro" id="IPR035976">
    <property type="entry name" value="Sushi/SCR/CCP_sf"/>
</dbReference>
<dbReference type="SMART" id="SM00179">
    <property type="entry name" value="EGF_CA"/>
    <property type="match status" value="1"/>
</dbReference>
<feature type="region of interest" description="Disordered" evidence="21">
    <location>
        <begin position="1652"/>
        <end position="1698"/>
    </location>
</feature>
<evidence type="ECO:0000313" key="29">
    <source>
        <dbReference type="Proteomes" id="UP000531559"/>
    </source>
</evidence>
<dbReference type="Pfam" id="PF00193">
    <property type="entry name" value="Xlink"/>
    <property type="match status" value="4"/>
</dbReference>
<protein>
    <recommendedName>
        <fullName evidence="16">Aggrecan core protein</fullName>
    </recommendedName>
    <alternativeName>
        <fullName evidence="17">Cartilage-specific proteoglycan core protein</fullName>
    </alternativeName>
</protein>
<dbReference type="CDD" id="cd03517">
    <property type="entry name" value="Link_domain_CSPGs_modules_1_3"/>
    <property type="match status" value="2"/>
</dbReference>
<dbReference type="FunFam" id="2.10.25.10:FF:000006">
    <property type="entry name" value="Versican core protein-like isoform 1"/>
    <property type="match status" value="1"/>
</dbReference>
<dbReference type="InterPro" id="IPR013106">
    <property type="entry name" value="Ig_V-set"/>
</dbReference>
<evidence type="ECO:0000256" key="2">
    <source>
        <dbReference type="ARBA" id="ARBA00006838"/>
    </source>
</evidence>
<dbReference type="PROSITE" id="PS50041">
    <property type="entry name" value="C_TYPE_LECTIN_2"/>
    <property type="match status" value="1"/>
</dbReference>
<feature type="domain" description="Link" evidence="27">
    <location>
        <begin position="250"/>
        <end position="346"/>
    </location>
</feature>
<dbReference type="InterPro" id="IPR000742">
    <property type="entry name" value="EGF"/>
</dbReference>
<dbReference type="GO" id="GO:0010001">
    <property type="term" value="P:glial cell differentiation"/>
    <property type="evidence" value="ECO:0007669"/>
    <property type="project" value="TreeGrafter"/>
</dbReference>
<reference evidence="28 29" key="1">
    <citation type="submission" date="2019-09" db="EMBL/GenBank/DDBJ databases">
        <title>Bird 10,000 Genomes (B10K) Project - Family phase.</title>
        <authorList>
            <person name="Zhang G."/>
        </authorList>
    </citation>
    <scope>NUCLEOTIDE SEQUENCE [LARGE SCALE GENOMIC DNA]</scope>
    <source>
        <strain evidence="28">B10K-MSB-01</strain>
    </source>
</reference>
<dbReference type="InterPro" id="IPR016187">
    <property type="entry name" value="CTDL_fold"/>
</dbReference>
<dbReference type="CDD" id="cd03588">
    <property type="entry name" value="CLECT_CSPGs"/>
    <property type="match status" value="1"/>
</dbReference>
<evidence type="ECO:0000256" key="9">
    <source>
        <dbReference type="ARBA" id="ARBA00022734"/>
    </source>
</evidence>
<feature type="non-terminal residue" evidence="28">
    <location>
        <position position="2046"/>
    </location>
</feature>
<dbReference type="OrthoDB" id="5860362at2759"/>
<dbReference type="InterPro" id="IPR036179">
    <property type="entry name" value="Ig-like_dom_sf"/>
</dbReference>
<feature type="disulfide bond" evidence="19">
    <location>
        <begin position="1959"/>
        <end position="2002"/>
    </location>
</feature>
<evidence type="ECO:0000313" key="28">
    <source>
        <dbReference type="EMBL" id="NXA47348.1"/>
    </source>
</evidence>
<keyword evidence="11" id="KW-0106">Calcium</keyword>
<evidence type="ECO:0000256" key="5">
    <source>
        <dbReference type="ARBA" id="ARBA00022536"/>
    </source>
</evidence>
<sequence>MTTLLLVFVCLRIITAALSVELSDNSDGLEVKIPEQSPLRVVLGSSLNIPCYFNIPEEDDTSALLTPRIKWSKLSNGTEVVLLVATGGKIRLNMEYREVISLPNYPAIPTDATLEIKALRSNHTGIYRCEVMHGIEDRQDTIEVLVKGVVFHYRAISTRYTLNFEKAKQACIQNSAVIATPEQLQAAYEDGYEQCDAGWLADQTVRYPIHRPRERCYGDKDEFPGVRTYGVRETDETYDVYCYAEQMRGKVFYATSPEKFTFQEAFDKCRSLGARLATTGELYLAWKDGMDMCSAGWLADRSVRYPISRARPNCGGNLVGVRTVYLYVNQTGYPHPNSRYDAICYSGDDFEALIPVQFTDETGSELGSAFTIQTVTQTEVELPLPHNVTQEEARGSIATLEPIEITPTATELYEGFTVVPELFPTGVTVETTFPEEENVTGEEVTQVWTMPEVVTTSVSGTAFTTGTAEVSSVQEAFGVTATAGLESASPFTVEDQIVQVTASPGVALVPEQPISPTGVVFHYRAAASRYAFSFVQAQQACLDNNAVIATPEQLQAAYEAGFDQCDAGWLRDQTVRYPIVNPRSNCVGDREGSPGVRSYGMRPASETYDVYCYIDRLKGEVFFATQPYLFTFQEAQEYCESQNATLASVGQLHAAWKQGLDRCYAGWLADGSLRYPIVTPRPACGGDEPGVRTVYLHYNQTGFPDPLSRHHAFCFRALPSVQEPGVTSFFEEVFVTQVIPGVEGVPSGEETTVEMESTTEPENQTAWGTEVFPSDISLLSGDPSAFPPATVIPEEISTDASIIVSGEITESGGHQVSGEPSTSGWVSGIPDISGESTSGIVEFSGEHSGIGESGLPSVDLHTSGFLSGESGLSSGDLSGAPSGIVDISGLPSGGEDISVSTARIPEISGMPSGVESSGLNSGFSGEFSGTELISGLPSGEESGLPSGFPTVSLVDSTLVEVVTAATETQEEGKGSIGVSAEGSAGFPSAGWDVSGGTSGLPSGAELSGELSGVPELSGLPSALDVSGESSGIPEISGQVDLSGLVSGVDGSGEASGVIFLNASLVEMTTPVDTEVEAKEILETSGLPSGSEDTSGMVSGSLDISGSGHIDFGGSVSGVLEMSGLASGVIDSSGEASGVEVTSGLMSGEGSGLASGFPTISLVDTTLAEVVTQASVAQEVGEGPSGMIEISGFPSGDRGISGEGSAAVEISGLSSGTGDFSGEPSGIPYFSGDFSGVTDLSGQSSAVTDFSGEVSGLPEVTLVTSDLAEVVTKPTVSQELGGETAVTFPYTFGPSGEASASGELSGETSALLETGIEASTYETSGETSAFPETGLETSTVQEIKISGETSAFPEIRIETSTIQEISGETSAFPEIRIETSTSQEARGETSAFPEISIETSTIYENSGEASTIPEISIETSTVHEISGDASAFPEVSIETSTAQEARGETSAFPEISIESSTVHEISGENSAFPEIRIETSTTEEARGETSAFPEIRIETSTTEEATGETSAFPEISIETTVHETSGETSAFPEITIETSTVHETSGETFPEIRIETSTSQEARGETSAFPEINIETSTSQEARGETSAFPEITIEASTVQEVSGEASMYPGISTETSTVHEISGDTSAFPAIRTETSASQEARGEIPALPEISTETSTVHESSSESSALPGVHMETATVSSVSTESSGAPEKEITEGTSETLTRSVTDIAGGTSVSDTVISTHIPDVESTQEARSPEEPQLEIEFSTPTVSGQETETAVVQDPPHLSATATAILPQVSQEAVDALGPTGEDIDECHSSPCLNGATCVDGIDSFKCLCLPSYGGDMCEIDLENCEEGWTKFQGHCYRHFEERETWVDAETRCREHQAHLSSIITPEEQDFVNNHAQDYQWIGLSDRTVENDFRWSDGHSLQFENWRPNQPDNFFAAGEDCVVMIWHEQGEWNDVPCNYHLPFTCKKGTVACGDPPVVENARTFGRKKDRYEINSMVRYQCNHGYIQRHVPTIRCQPNGQWEEPRISCINPSSFQRRLYKRSPRTRSRPSGRAEHTPPH</sequence>
<proteinExistence type="inferred from homology"/>
<dbReference type="FunFam" id="3.10.100.10:FF:000003">
    <property type="entry name" value="Versican core protein"/>
    <property type="match status" value="1"/>
</dbReference>
<evidence type="ECO:0000256" key="22">
    <source>
        <dbReference type="SAM" id="SignalP"/>
    </source>
</evidence>
<feature type="disulfide bond" evidence="19">
    <location>
        <begin position="1988"/>
        <end position="2015"/>
    </location>
</feature>
<evidence type="ECO:0000256" key="20">
    <source>
        <dbReference type="PROSITE-ProRule" id="PRU00323"/>
    </source>
</evidence>
<evidence type="ECO:0000256" key="18">
    <source>
        <dbReference type="PROSITE-ProRule" id="PRU00076"/>
    </source>
</evidence>
<dbReference type="GO" id="GO:0072534">
    <property type="term" value="C:perineuronal net"/>
    <property type="evidence" value="ECO:0007669"/>
    <property type="project" value="TreeGrafter"/>
</dbReference>
<dbReference type="InterPro" id="IPR007110">
    <property type="entry name" value="Ig-like_dom"/>
</dbReference>
<keyword evidence="6 19" id="KW-0768">Sushi</keyword>
<dbReference type="InterPro" id="IPR000152">
    <property type="entry name" value="EGF-type_Asp/Asn_hydroxyl_site"/>
</dbReference>
<feature type="domain" description="Sushi" evidence="26">
    <location>
        <begin position="1957"/>
        <end position="2017"/>
    </location>
</feature>
<dbReference type="InterPro" id="IPR018097">
    <property type="entry name" value="EGF_Ca-bd_CS"/>
</dbReference>
<dbReference type="Proteomes" id="UP000531559">
    <property type="component" value="Unassembled WGS sequence"/>
</dbReference>
<evidence type="ECO:0000256" key="3">
    <source>
        <dbReference type="ARBA" id="ARBA00022525"/>
    </source>
</evidence>
<dbReference type="InterPro" id="IPR001304">
    <property type="entry name" value="C-type_lectin-like"/>
</dbReference>
<feature type="disulfide bond" evidence="20">
    <location>
        <begin position="663"/>
        <end position="684"/>
    </location>
</feature>
<dbReference type="InterPro" id="IPR018378">
    <property type="entry name" value="C-type_lectin_CS"/>
</dbReference>
<dbReference type="CDD" id="cd00054">
    <property type="entry name" value="EGF_CA"/>
    <property type="match status" value="1"/>
</dbReference>
<dbReference type="Gene3D" id="2.60.40.10">
    <property type="entry name" value="Immunoglobulins"/>
    <property type="match status" value="1"/>
</dbReference>
<accession>A0A7K7W280</accession>
<dbReference type="PROSITE" id="PS00290">
    <property type="entry name" value="IG_MHC"/>
    <property type="match status" value="1"/>
</dbReference>
<evidence type="ECO:0000256" key="12">
    <source>
        <dbReference type="ARBA" id="ARBA00022974"/>
    </source>
</evidence>
<dbReference type="CDD" id="cd00033">
    <property type="entry name" value="CCP"/>
    <property type="match status" value="1"/>
</dbReference>
<keyword evidence="5 18" id="KW-0245">EGF-like domain</keyword>
<dbReference type="SMART" id="SM00409">
    <property type="entry name" value="IG"/>
    <property type="match status" value="1"/>
</dbReference>
<dbReference type="Gene3D" id="3.10.100.10">
    <property type="entry name" value="Mannose-Binding Protein A, subunit A"/>
    <property type="match status" value="5"/>
</dbReference>
<dbReference type="FunFam" id="2.60.40.10:FF:001192">
    <property type="entry name" value="Aggrecan core protein"/>
    <property type="match status" value="1"/>
</dbReference>
<comment type="caution">
    <text evidence="28">The sequence shown here is derived from an EMBL/GenBank/DDBJ whole genome shotgun (WGS) entry which is preliminary data.</text>
</comment>
<dbReference type="GO" id="GO:0001501">
    <property type="term" value="P:skeletal system development"/>
    <property type="evidence" value="ECO:0007669"/>
    <property type="project" value="TreeGrafter"/>
</dbReference>
<dbReference type="InterPro" id="IPR013783">
    <property type="entry name" value="Ig-like_fold"/>
</dbReference>
<feature type="chain" id="PRO_5029725692" description="Aggrecan core protein" evidence="22">
    <location>
        <begin position="20"/>
        <end position="2046"/>
    </location>
</feature>
<dbReference type="InterPro" id="IPR050691">
    <property type="entry name" value="Hyaluronan_bind_Proteoglycan"/>
</dbReference>
<feature type="domain" description="Link" evidence="27">
    <location>
        <begin position="519"/>
        <end position="614"/>
    </location>
</feature>
<keyword evidence="13 18" id="KW-1015">Disulfide bond</keyword>
<dbReference type="PROSITE" id="PS01241">
    <property type="entry name" value="LINK_1"/>
    <property type="match status" value="4"/>
</dbReference>
<feature type="disulfide bond" evidence="18">
    <location>
        <begin position="1816"/>
        <end position="1825"/>
    </location>
</feature>
<dbReference type="PROSITE" id="PS01187">
    <property type="entry name" value="EGF_CA"/>
    <property type="match status" value="1"/>
</dbReference>
<dbReference type="Pfam" id="PF00084">
    <property type="entry name" value="Sushi"/>
    <property type="match status" value="1"/>
</dbReference>
<dbReference type="PROSITE" id="PS00615">
    <property type="entry name" value="C_TYPE_LECTIN_1"/>
    <property type="match status" value="1"/>
</dbReference>
<feature type="compositionally biased region" description="Low complexity" evidence="21">
    <location>
        <begin position="1674"/>
        <end position="1686"/>
    </location>
</feature>